<dbReference type="InterPro" id="IPR052344">
    <property type="entry name" value="Transposase-related"/>
</dbReference>
<dbReference type="Proteomes" id="UP001058072">
    <property type="component" value="Chromosome"/>
</dbReference>
<dbReference type="EMBL" id="CP071249">
    <property type="protein sequence ID" value="UUF05674.1"/>
    <property type="molecule type" value="Genomic_DNA"/>
</dbReference>
<dbReference type="AlphaFoldDB" id="A0A9Q9CFL3"/>
<dbReference type="NCBIfam" id="NF033517">
    <property type="entry name" value="transpos_IS66"/>
    <property type="match status" value="1"/>
</dbReference>
<dbReference type="PANTHER" id="PTHR33678:SF1">
    <property type="entry name" value="BLL1576 PROTEIN"/>
    <property type="match status" value="1"/>
</dbReference>
<dbReference type="EMBL" id="CP071249">
    <property type="protein sequence ID" value="UUF05304.1"/>
    <property type="molecule type" value="Genomic_DNA"/>
</dbReference>
<dbReference type="InterPro" id="IPR004291">
    <property type="entry name" value="Transposase_IS66_central"/>
</dbReference>
<proteinExistence type="predicted"/>
<accession>A0A9Q9CFL3</accession>
<evidence type="ECO:0000313" key="5">
    <source>
        <dbReference type="EMBL" id="UUF05674.1"/>
    </source>
</evidence>
<evidence type="ECO:0000259" key="2">
    <source>
        <dbReference type="Pfam" id="PF03050"/>
    </source>
</evidence>
<feature type="compositionally biased region" description="Polar residues" evidence="1">
    <location>
        <begin position="57"/>
        <end position="67"/>
    </location>
</feature>
<dbReference type="PANTHER" id="PTHR33678">
    <property type="entry name" value="BLL1576 PROTEIN"/>
    <property type="match status" value="1"/>
</dbReference>
<dbReference type="EMBL" id="CP071250">
    <property type="protein sequence ID" value="UUF07658.1"/>
    <property type="molecule type" value="Genomic_DNA"/>
</dbReference>
<evidence type="ECO:0000256" key="1">
    <source>
        <dbReference type="SAM" id="MobiDB-lite"/>
    </source>
</evidence>
<dbReference type="EMBL" id="CP071250">
    <property type="protein sequence ID" value="UUF07668.1"/>
    <property type="molecule type" value="Genomic_DNA"/>
</dbReference>
<evidence type="ECO:0000313" key="10">
    <source>
        <dbReference type="Proteomes" id="UP001058072"/>
    </source>
</evidence>
<evidence type="ECO:0000313" key="6">
    <source>
        <dbReference type="EMBL" id="UUF05684.1"/>
    </source>
</evidence>
<reference evidence="8 9" key="1">
    <citation type="submission" date="2021-03" db="EMBL/GenBank/DDBJ databases">
        <title>Comparative Genomics and Metabolomics in the genus Turicibacter.</title>
        <authorList>
            <person name="Maki J."/>
            <person name="Looft T."/>
        </authorList>
    </citation>
    <scope>NUCLEOTIDE SEQUENCE</scope>
    <source>
        <strain evidence="8">ISU324</strain>
        <strain evidence="4 9">MMM721</strain>
    </source>
</reference>
<protein>
    <submittedName>
        <fullName evidence="8">IS66 family transposase</fullName>
    </submittedName>
</protein>
<feature type="domain" description="Transposase IS66 central" evidence="2">
    <location>
        <begin position="173"/>
        <end position="441"/>
    </location>
</feature>
<dbReference type="RefSeq" id="WP_256637860.1">
    <property type="nucleotide sequence ID" value="NZ_CP071249.1"/>
</dbReference>
<dbReference type="Pfam" id="PF03050">
    <property type="entry name" value="DDE_Tnp_IS66"/>
    <property type="match status" value="1"/>
</dbReference>
<sequence length="476" mass="54930">MSESEIIKVYHEGIQSVITLVQGLSTQISDLSQTIEKQNKIISDLDARLKKLEKQSNKTSQNSSLPPSTDGFKKTKSLRQPSNKKPGGQVGHQGSTLKMIKDPDHVVTHHPKICRGCGCCLENVEPQKTIRRQVFDLPRLRLQVTEHQSQIKVCPNCHFKNEGLFPKHVTQPTQYGPHLTSVLTYFSHYQLIPFNRLKQLTQDIFKATISQGTLVNMTKRCDELLETTEASIKENLLASNHLHLDETGCYVNGKRHWLHVTSNQKFTHYFVHEKRGSQAIEANGILPSFKGTVIHDHWTPYFKYDDCTHALCNVHHLREFKGIIDFENQQWAKNMTKLLLEAKTYSEETEYPLPLSKIQEFEKRYQQIIEEGYRENPLKLHEKNTDSVRLLNRLSKRQEEVLEFLYQVEVPFDNNLAERDVRMTKTKQKISGCFRTEKGAHCFARIRGFISTCQKQGLNIIESIETILMGNTIQFS</sequence>
<keyword evidence="9" id="KW-1185">Reference proteome</keyword>
<feature type="domain" description="DUF6444" evidence="3">
    <location>
        <begin position="42"/>
        <end position="96"/>
    </location>
</feature>
<organism evidence="8 10">
    <name type="scientific">Turicibacter bilis</name>
    <dbReference type="NCBI Taxonomy" id="2735723"/>
    <lineage>
        <taxon>Bacteria</taxon>
        <taxon>Bacillati</taxon>
        <taxon>Bacillota</taxon>
        <taxon>Erysipelotrichia</taxon>
        <taxon>Erysipelotrichales</taxon>
        <taxon>Turicibacteraceae</taxon>
        <taxon>Turicibacter</taxon>
    </lineage>
</organism>
<evidence type="ECO:0000259" key="3">
    <source>
        <dbReference type="Pfam" id="PF20042"/>
    </source>
</evidence>
<evidence type="ECO:0000313" key="7">
    <source>
        <dbReference type="EMBL" id="UUF07658.1"/>
    </source>
</evidence>
<dbReference type="Pfam" id="PF20042">
    <property type="entry name" value="DUF6444"/>
    <property type="match status" value="1"/>
</dbReference>
<dbReference type="InterPro" id="IPR045618">
    <property type="entry name" value="DUF6444"/>
</dbReference>
<gene>
    <name evidence="4" type="ORF">J0J69_09450</name>
    <name evidence="5" type="ORF">J0J69_11540</name>
    <name evidence="6" type="ORF">J0J69_11590</name>
    <name evidence="7" type="ORF">J0J70_08465</name>
    <name evidence="8" type="ORF">J0J70_08515</name>
</gene>
<evidence type="ECO:0000313" key="8">
    <source>
        <dbReference type="EMBL" id="UUF07668.1"/>
    </source>
</evidence>
<dbReference type="Proteomes" id="UP001058016">
    <property type="component" value="Chromosome"/>
</dbReference>
<evidence type="ECO:0000313" key="4">
    <source>
        <dbReference type="EMBL" id="UUF05304.1"/>
    </source>
</evidence>
<name>A0A9Q9CFL3_9FIRM</name>
<evidence type="ECO:0000313" key="9">
    <source>
        <dbReference type="Proteomes" id="UP001058016"/>
    </source>
</evidence>
<feature type="region of interest" description="Disordered" evidence="1">
    <location>
        <begin position="53"/>
        <end position="97"/>
    </location>
</feature>
<dbReference type="EMBL" id="CP071249">
    <property type="protein sequence ID" value="UUF05684.1"/>
    <property type="molecule type" value="Genomic_DNA"/>
</dbReference>